<dbReference type="STRING" id="560819.SAMN05428998_12194"/>
<dbReference type="NCBIfam" id="TIGR02100">
    <property type="entry name" value="glgX_debranch"/>
    <property type="match status" value="1"/>
</dbReference>
<name>A0A1Y6CDB1_9PROT</name>
<comment type="similarity">
    <text evidence="1">Belongs to the glycosyl hydrolase 13 family.</text>
</comment>
<dbReference type="Gene3D" id="2.60.40.10">
    <property type="entry name" value="Immunoglobulins"/>
    <property type="match status" value="1"/>
</dbReference>
<dbReference type="Proteomes" id="UP000192917">
    <property type="component" value="Unassembled WGS sequence"/>
</dbReference>
<evidence type="ECO:0000256" key="2">
    <source>
        <dbReference type="ARBA" id="ARBA00022801"/>
    </source>
</evidence>
<dbReference type="CDD" id="cd11326">
    <property type="entry name" value="AmyAc_Glg_debranch"/>
    <property type="match status" value="1"/>
</dbReference>
<dbReference type="SUPFAM" id="SSF51445">
    <property type="entry name" value="(Trans)glycosidases"/>
    <property type="match status" value="1"/>
</dbReference>
<protein>
    <submittedName>
        <fullName evidence="6">Glycogen operon protein</fullName>
    </submittedName>
</protein>
<evidence type="ECO:0000259" key="5">
    <source>
        <dbReference type="SMART" id="SM00642"/>
    </source>
</evidence>
<dbReference type="Pfam" id="PF00128">
    <property type="entry name" value="Alpha-amylase"/>
    <property type="match status" value="1"/>
</dbReference>
<dbReference type="SUPFAM" id="SSF81296">
    <property type="entry name" value="E set domains"/>
    <property type="match status" value="1"/>
</dbReference>
<accession>A0A1Y6CDB1</accession>
<evidence type="ECO:0000313" key="6">
    <source>
        <dbReference type="EMBL" id="SMF57430.1"/>
    </source>
</evidence>
<dbReference type="SMART" id="SM00642">
    <property type="entry name" value="Aamy"/>
    <property type="match status" value="1"/>
</dbReference>
<evidence type="ECO:0000256" key="4">
    <source>
        <dbReference type="SAM" id="MobiDB-lite"/>
    </source>
</evidence>
<dbReference type="CDD" id="cd02856">
    <property type="entry name" value="E_set_GDE_Isoamylase_N"/>
    <property type="match status" value="1"/>
</dbReference>
<dbReference type="Gene3D" id="2.60.40.1180">
    <property type="entry name" value="Golgi alpha-mannosidase II"/>
    <property type="match status" value="1"/>
</dbReference>
<proteinExistence type="inferred from homology"/>
<dbReference type="InterPro" id="IPR006047">
    <property type="entry name" value="GH13_cat_dom"/>
</dbReference>
<keyword evidence="7" id="KW-1185">Reference proteome</keyword>
<feature type="region of interest" description="Disordered" evidence="4">
    <location>
        <begin position="467"/>
        <end position="487"/>
    </location>
</feature>
<dbReference type="GO" id="GO:0004135">
    <property type="term" value="F:amylo-alpha-1,6-glucosidase activity"/>
    <property type="evidence" value="ECO:0007669"/>
    <property type="project" value="InterPro"/>
</dbReference>
<dbReference type="InterPro" id="IPR044505">
    <property type="entry name" value="GlgX_Isoamylase_N_E_set"/>
</dbReference>
<dbReference type="Gene3D" id="3.20.20.80">
    <property type="entry name" value="Glycosidases"/>
    <property type="match status" value="1"/>
</dbReference>
<dbReference type="EMBL" id="FWZX01000021">
    <property type="protein sequence ID" value="SMF57430.1"/>
    <property type="molecule type" value="Genomic_DNA"/>
</dbReference>
<reference evidence="6 7" key="1">
    <citation type="submission" date="2017-04" db="EMBL/GenBank/DDBJ databases">
        <authorList>
            <person name="Afonso C.L."/>
            <person name="Miller P.J."/>
            <person name="Scott M.A."/>
            <person name="Spackman E."/>
            <person name="Goraichik I."/>
            <person name="Dimitrov K.M."/>
            <person name="Suarez D.L."/>
            <person name="Swayne D.E."/>
        </authorList>
    </citation>
    <scope>NUCLEOTIDE SEQUENCE [LARGE SCALE GENOMIC DNA]</scope>
    <source>
        <strain evidence="6 7">USBA 355</strain>
    </source>
</reference>
<organism evidence="6 7">
    <name type="scientific">Tistlia consotensis USBA 355</name>
    <dbReference type="NCBI Taxonomy" id="560819"/>
    <lineage>
        <taxon>Bacteria</taxon>
        <taxon>Pseudomonadati</taxon>
        <taxon>Pseudomonadota</taxon>
        <taxon>Alphaproteobacteria</taxon>
        <taxon>Rhodospirillales</taxon>
        <taxon>Rhodovibrionaceae</taxon>
        <taxon>Tistlia</taxon>
    </lineage>
</organism>
<dbReference type="RefSeq" id="WP_085124826.1">
    <property type="nucleotide sequence ID" value="NZ_FWZX01000021.1"/>
</dbReference>
<feature type="domain" description="Glycosyl hydrolase family 13 catalytic" evidence="5">
    <location>
        <begin position="165"/>
        <end position="572"/>
    </location>
</feature>
<keyword evidence="3" id="KW-0326">Glycosidase</keyword>
<gene>
    <name evidence="6" type="ORF">SAMN05428998_12194</name>
</gene>
<dbReference type="GO" id="GO:0005980">
    <property type="term" value="P:glycogen catabolic process"/>
    <property type="evidence" value="ECO:0007669"/>
    <property type="project" value="InterPro"/>
</dbReference>
<dbReference type="InterPro" id="IPR004193">
    <property type="entry name" value="Glyco_hydro_13_N"/>
</dbReference>
<dbReference type="InterPro" id="IPR014756">
    <property type="entry name" value="Ig_E-set"/>
</dbReference>
<dbReference type="Pfam" id="PF02922">
    <property type="entry name" value="CBM_48"/>
    <property type="match status" value="1"/>
</dbReference>
<sequence>MTMKLEAGSPFPLGATWDGSGVNFALFSANATKVELCLFDRNGRRETDRIALPEFTHEVWHGYLPQVRPGQLYGYRVHGPHDPRNGHRFNHNKLLIDPYALALHGEIRWHDALFGYRVGHARGDLSFDRRDSAFVMPKCVVIDPAATWGADRPPKVPWAETIIYEAHVRGMTARHPDLPPQLRGTFAGLAQPQVIEHLVKLGVTAVELMPSQAFFDDRYLVEKGLANYWGYNTIGFFAPASRYISRGGDVHEFKLLVRRLHEAGIEVLLDVVYNHTAEGNELGPTLSFRGIDNASYYLLGDDPQHYFDTTGCGNTVNLRHPRVLQLVMDSLRYWVRECHVDGFRFDLASSLGRDRDVFELSAVFFDAVRQDPVLSRVKLIAEPWDTGPDGYQLGNFPPGWAEWNDRYRDGLRSFWRGDPGTLPGLAKSLLGSAELFERRGRRPWASINFATAHDGFTLADLLSYDRKHNEPNQEGNNDGHNHNVSWNCGVEGPSDDPKVLALRDRLRRAIVTTLLISQGTPMLLMGDEVGRSQAGNNNAYCQDNESTWLAWEEFDPRDAAFLEFVRQVVAVRRATLPLRQSHFLHGRPVGSGEVRDVLWLRHDSHDMTPGDWEDPEARSVGLLLCGAAGERHLILLNAHPEPLPFVLPASATAARWRLLVDSAVGQVRPEREPFHPRETVELPGRAVLVLEGEVT</sequence>
<dbReference type="PANTHER" id="PTHR43002">
    <property type="entry name" value="GLYCOGEN DEBRANCHING ENZYME"/>
    <property type="match status" value="1"/>
</dbReference>
<evidence type="ECO:0000256" key="1">
    <source>
        <dbReference type="ARBA" id="ARBA00008061"/>
    </source>
</evidence>
<evidence type="ECO:0000256" key="3">
    <source>
        <dbReference type="ARBA" id="ARBA00023295"/>
    </source>
</evidence>
<evidence type="ECO:0000313" key="7">
    <source>
        <dbReference type="Proteomes" id="UP000192917"/>
    </source>
</evidence>
<dbReference type="InterPro" id="IPR017853">
    <property type="entry name" value="GH"/>
</dbReference>
<dbReference type="InterPro" id="IPR013783">
    <property type="entry name" value="Ig-like_fold"/>
</dbReference>
<dbReference type="InterPro" id="IPR013780">
    <property type="entry name" value="Glyco_hydro_b"/>
</dbReference>
<dbReference type="InterPro" id="IPR011837">
    <property type="entry name" value="Glycogen_debranch_GlgX"/>
</dbReference>
<feature type="compositionally biased region" description="Basic and acidic residues" evidence="4">
    <location>
        <begin position="467"/>
        <end position="481"/>
    </location>
</feature>
<dbReference type="SUPFAM" id="SSF51011">
    <property type="entry name" value="Glycosyl hydrolase domain"/>
    <property type="match status" value="1"/>
</dbReference>
<dbReference type="AlphaFoldDB" id="A0A1Y6CDB1"/>
<keyword evidence="2" id="KW-0378">Hydrolase</keyword>